<dbReference type="SUPFAM" id="SSF48726">
    <property type="entry name" value="Immunoglobulin"/>
    <property type="match status" value="1"/>
</dbReference>
<reference evidence="3 4" key="1">
    <citation type="submission" date="2017-07" db="EMBL/GenBank/DDBJ databases">
        <authorList>
            <person name="Talla V."/>
            <person name="Backstrom N."/>
        </authorList>
    </citation>
    <scope>NUCLEOTIDE SEQUENCE [LARGE SCALE GENOMIC DNA]</scope>
</reference>
<dbReference type="SMART" id="SM00409">
    <property type="entry name" value="IG"/>
    <property type="match status" value="1"/>
</dbReference>
<dbReference type="InterPro" id="IPR013783">
    <property type="entry name" value="Ig-like_fold"/>
</dbReference>
<organism evidence="3 4">
    <name type="scientific">Leptidea sinapis</name>
    <dbReference type="NCBI Taxonomy" id="189913"/>
    <lineage>
        <taxon>Eukaryota</taxon>
        <taxon>Metazoa</taxon>
        <taxon>Ecdysozoa</taxon>
        <taxon>Arthropoda</taxon>
        <taxon>Hexapoda</taxon>
        <taxon>Insecta</taxon>
        <taxon>Pterygota</taxon>
        <taxon>Neoptera</taxon>
        <taxon>Endopterygota</taxon>
        <taxon>Lepidoptera</taxon>
        <taxon>Glossata</taxon>
        <taxon>Ditrysia</taxon>
        <taxon>Papilionoidea</taxon>
        <taxon>Pieridae</taxon>
        <taxon>Dismorphiinae</taxon>
        <taxon>Leptidea</taxon>
    </lineage>
</organism>
<dbReference type="Gene3D" id="2.60.40.10">
    <property type="entry name" value="Immunoglobulins"/>
    <property type="match status" value="2"/>
</dbReference>
<proteinExistence type="predicted"/>
<dbReference type="InterPro" id="IPR036179">
    <property type="entry name" value="Ig-like_dom_sf"/>
</dbReference>
<dbReference type="AlphaFoldDB" id="A0A5E4QGK8"/>
<dbReference type="InterPro" id="IPR013106">
    <property type="entry name" value="Ig_V-set"/>
</dbReference>
<dbReference type="Proteomes" id="UP000324832">
    <property type="component" value="Unassembled WGS sequence"/>
</dbReference>
<accession>A0A5E4QGK8</accession>
<evidence type="ECO:0000313" key="4">
    <source>
        <dbReference type="Proteomes" id="UP000324832"/>
    </source>
</evidence>
<evidence type="ECO:0000259" key="2">
    <source>
        <dbReference type="PROSITE" id="PS50835"/>
    </source>
</evidence>
<keyword evidence="4" id="KW-1185">Reference proteome</keyword>
<feature type="domain" description="Ig-like" evidence="2">
    <location>
        <begin position="23"/>
        <end position="130"/>
    </location>
</feature>
<keyword evidence="1" id="KW-0732">Signal</keyword>
<dbReference type="PANTHER" id="PTHR21261:SF5">
    <property type="entry name" value="BEATEN PATH VA, ISOFORM A-RELATED"/>
    <property type="match status" value="1"/>
</dbReference>
<gene>
    <name evidence="3" type="ORF">LSINAPIS_LOCUS8653</name>
</gene>
<dbReference type="FunFam" id="2.60.40.10:FF:000437">
    <property type="entry name" value="Beat-IIIc, isoform A"/>
    <property type="match status" value="1"/>
</dbReference>
<dbReference type="Pfam" id="PF07686">
    <property type="entry name" value="V-set"/>
    <property type="match status" value="1"/>
</dbReference>
<feature type="chain" id="PRO_5022919602" description="Ig-like domain-containing protein" evidence="1">
    <location>
        <begin position="23"/>
        <end position="305"/>
    </location>
</feature>
<feature type="signal peptide" evidence="1">
    <location>
        <begin position="1"/>
        <end position="22"/>
    </location>
</feature>
<dbReference type="InterPro" id="IPR007110">
    <property type="entry name" value="Ig-like_dom"/>
</dbReference>
<evidence type="ECO:0000313" key="3">
    <source>
        <dbReference type="EMBL" id="VVC97354.1"/>
    </source>
</evidence>
<protein>
    <recommendedName>
        <fullName evidence="2">Ig-like domain-containing protein</fullName>
    </recommendedName>
</protein>
<dbReference type="PROSITE" id="PS50835">
    <property type="entry name" value="IG_LIKE"/>
    <property type="match status" value="1"/>
</dbReference>
<dbReference type="InterPro" id="IPR003599">
    <property type="entry name" value="Ig_sub"/>
</dbReference>
<dbReference type="InterPro" id="IPR003598">
    <property type="entry name" value="Ig_sub2"/>
</dbReference>
<dbReference type="SMART" id="SM00408">
    <property type="entry name" value="IGc2"/>
    <property type="match status" value="1"/>
</dbReference>
<name>A0A5E4QGK8_9NEOP</name>
<dbReference type="PANTHER" id="PTHR21261">
    <property type="entry name" value="BEAT PROTEIN"/>
    <property type="match status" value="1"/>
</dbReference>
<sequence length="305" mass="34853">MSGRSVVLLLVIFLLRQESARSIRITDLTVPSHVVEGGSVLLECHNDLEGEMLYSIKWYKDNREFYRYVPSNVNPFSYFRLPGVNVDEKDSSSNVVKLVNLSPETAGRYRCEVSGEGPYFVTVSDEKNITVHLLPYKHPQVTGFRDEYKVGDIVAVNCSSSMSRPHTQLKWLINDQPVLRKYITGPWYRISRKRPDAKETILQLRFIITNEHFRDGILQLKCQASIAPLYQEEVVHHIVRAEDDVTDSKPVQVVEEELDEVFGHERAFLEPVGEIPMAEPQNDHGNILHKSLAAGISFILMQVFL</sequence>
<evidence type="ECO:0000256" key="1">
    <source>
        <dbReference type="SAM" id="SignalP"/>
    </source>
</evidence>
<dbReference type="EMBL" id="FZQP02003124">
    <property type="protein sequence ID" value="VVC97354.1"/>
    <property type="molecule type" value="Genomic_DNA"/>
</dbReference>